<evidence type="ECO:0000313" key="5">
    <source>
        <dbReference type="Proteomes" id="UP000770629"/>
    </source>
</evidence>
<dbReference type="AlphaFoldDB" id="A0A9Q3M756"/>
<protein>
    <recommendedName>
        <fullName evidence="6">Sterol desaturase family protein</fullName>
    </recommendedName>
</protein>
<evidence type="ECO:0000313" key="2">
    <source>
        <dbReference type="EMBL" id="MBX5023833.1"/>
    </source>
</evidence>
<dbReference type="EMBL" id="JABDYF010000001">
    <property type="protein sequence ID" value="MBX5087565.1"/>
    <property type="molecule type" value="Genomic_DNA"/>
</dbReference>
<keyword evidence="1" id="KW-0472">Membrane</keyword>
<reference evidence="2 5" key="1">
    <citation type="submission" date="2020-04" db="EMBL/GenBank/DDBJ databases">
        <title>Global-level population genomics: horizontal gene transfer, symbiosis and evolution in Rhizobia.</title>
        <authorList>
            <person name="Gai Y."/>
        </authorList>
    </citation>
    <scope>NUCLEOTIDE SEQUENCE</scope>
    <source>
        <strain evidence="3 5">BLR33</strain>
        <strain evidence="2">BLR57</strain>
    </source>
</reference>
<feature type="transmembrane region" description="Helical" evidence="1">
    <location>
        <begin position="74"/>
        <end position="95"/>
    </location>
</feature>
<evidence type="ECO:0008006" key="6">
    <source>
        <dbReference type="Google" id="ProtNLM"/>
    </source>
</evidence>
<accession>A0A9Q3M756</accession>
<keyword evidence="1" id="KW-1133">Transmembrane helix</keyword>
<dbReference type="Proteomes" id="UP000749740">
    <property type="component" value="Unassembled WGS sequence"/>
</dbReference>
<gene>
    <name evidence="3" type="ORF">HJB60_00015</name>
    <name evidence="2" type="ORF">HJB63_14820</name>
</gene>
<comment type="caution">
    <text evidence="2">The sequence shown here is derived from an EMBL/GenBank/DDBJ whole genome shotgun (WGS) entry which is preliminary data.</text>
</comment>
<sequence length="170" mass="19680">MDDLSFGKRNKRGDWVPDGRIETAPVFTLPPKPAALLKWLPHYFLPWNMLFAASAVAYWHFIVPEAEVLKTFHFAWILRLFIVNCIAVFLSYGAFELRLYILRAQENRFKYNGKFPATTRTCRYARTSTSTRRASRMGRCWSNCRSEASGRNAFLLSLSREAWSCPLLSS</sequence>
<evidence type="ECO:0000256" key="1">
    <source>
        <dbReference type="SAM" id="Phobius"/>
    </source>
</evidence>
<dbReference type="EMBL" id="JABDYC010000004">
    <property type="protein sequence ID" value="MBX5023833.1"/>
    <property type="molecule type" value="Genomic_DNA"/>
</dbReference>
<evidence type="ECO:0000313" key="4">
    <source>
        <dbReference type="Proteomes" id="UP000749740"/>
    </source>
</evidence>
<proteinExistence type="predicted"/>
<keyword evidence="5" id="KW-1185">Reference proteome</keyword>
<name>A0A9Q3M756_9HYPH</name>
<dbReference type="Proteomes" id="UP000770629">
    <property type="component" value="Unassembled WGS sequence"/>
</dbReference>
<keyword evidence="1" id="KW-0812">Transmembrane</keyword>
<feature type="transmembrane region" description="Helical" evidence="1">
    <location>
        <begin position="43"/>
        <end position="62"/>
    </location>
</feature>
<organism evidence="2 4">
    <name type="scientific">Rhizobium lentis</name>
    <dbReference type="NCBI Taxonomy" id="1138194"/>
    <lineage>
        <taxon>Bacteria</taxon>
        <taxon>Pseudomonadati</taxon>
        <taxon>Pseudomonadota</taxon>
        <taxon>Alphaproteobacteria</taxon>
        <taxon>Hyphomicrobiales</taxon>
        <taxon>Rhizobiaceae</taxon>
        <taxon>Rhizobium/Agrobacterium group</taxon>
        <taxon>Rhizobium</taxon>
    </lineage>
</organism>
<evidence type="ECO:0000313" key="3">
    <source>
        <dbReference type="EMBL" id="MBX5087565.1"/>
    </source>
</evidence>